<keyword evidence="1" id="KW-0732">Signal</keyword>
<evidence type="ECO:0000256" key="1">
    <source>
        <dbReference type="SAM" id="SignalP"/>
    </source>
</evidence>
<reference evidence="3" key="1">
    <citation type="submission" date="2022-11" db="UniProtKB">
        <authorList>
            <consortium name="WormBaseParasite"/>
        </authorList>
    </citation>
    <scope>IDENTIFICATION</scope>
</reference>
<name>A0A914REN3_PAREQ</name>
<accession>A0A914REN3</accession>
<keyword evidence="2" id="KW-1185">Reference proteome</keyword>
<proteinExistence type="predicted"/>
<protein>
    <submittedName>
        <fullName evidence="3">Uncharacterized protein</fullName>
    </submittedName>
</protein>
<feature type="chain" id="PRO_5037182890" evidence="1">
    <location>
        <begin position="30"/>
        <end position="198"/>
    </location>
</feature>
<dbReference type="Proteomes" id="UP000887564">
    <property type="component" value="Unplaced"/>
</dbReference>
<evidence type="ECO:0000313" key="2">
    <source>
        <dbReference type="Proteomes" id="UP000887564"/>
    </source>
</evidence>
<dbReference type="AlphaFoldDB" id="A0A914REN3"/>
<evidence type="ECO:0000313" key="3">
    <source>
        <dbReference type="WBParaSite" id="PEQ_0000509101-mRNA-1"/>
    </source>
</evidence>
<organism evidence="2 3">
    <name type="scientific">Parascaris equorum</name>
    <name type="common">Equine roundworm</name>
    <dbReference type="NCBI Taxonomy" id="6256"/>
    <lineage>
        <taxon>Eukaryota</taxon>
        <taxon>Metazoa</taxon>
        <taxon>Ecdysozoa</taxon>
        <taxon>Nematoda</taxon>
        <taxon>Chromadorea</taxon>
        <taxon>Rhabditida</taxon>
        <taxon>Spirurina</taxon>
        <taxon>Ascaridomorpha</taxon>
        <taxon>Ascaridoidea</taxon>
        <taxon>Ascarididae</taxon>
        <taxon>Parascaris</taxon>
    </lineage>
</organism>
<sequence>MEPNNAVRLVKSLTIAISCLLGSPESTEAVTFLWHFILLSHPAADAFLQYQVHGHNDWIKNEPLKELRIDVIGGHSALAMRLNDYVRVLGAGRIADAWTRQRSLMALRHAYEAAVGMDPSKTHDVQLGSGRPSSDPQSCSVLPDLVKGIEARAITEEENVTVEELGDGRSQSSVKFSGDPQAEWISALRCGIAIFCQL</sequence>
<feature type="signal peptide" evidence="1">
    <location>
        <begin position="1"/>
        <end position="29"/>
    </location>
</feature>
<dbReference type="WBParaSite" id="PEQ_0000509101-mRNA-1">
    <property type="protein sequence ID" value="PEQ_0000509101-mRNA-1"/>
    <property type="gene ID" value="PEQ_0000509101"/>
</dbReference>